<protein>
    <recommendedName>
        <fullName evidence="11">Molybdopterin molybdenumtransferase</fullName>
        <ecNumber evidence="11">2.10.1.1</ecNumber>
    </recommendedName>
</protein>
<evidence type="ECO:0000256" key="9">
    <source>
        <dbReference type="ARBA" id="ARBA00023150"/>
    </source>
</evidence>
<keyword evidence="9 11" id="KW-0501">Molybdenum cofactor biosynthesis</keyword>
<evidence type="ECO:0000256" key="7">
    <source>
        <dbReference type="ARBA" id="ARBA00022723"/>
    </source>
</evidence>
<dbReference type="InterPro" id="IPR036135">
    <property type="entry name" value="MoeA_linker/N_sf"/>
</dbReference>
<accession>A0A512D7W1</accession>
<comment type="cofactor">
    <cofactor evidence="1 11">
        <name>Mg(2+)</name>
        <dbReference type="ChEBI" id="CHEBI:18420"/>
    </cofactor>
</comment>
<comment type="catalytic activity">
    <reaction evidence="10">
        <text>adenylyl-molybdopterin + molybdate = Mo-molybdopterin + AMP + H(+)</text>
        <dbReference type="Rhea" id="RHEA:35047"/>
        <dbReference type="ChEBI" id="CHEBI:15378"/>
        <dbReference type="ChEBI" id="CHEBI:36264"/>
        <dbReference type="ChEBI" id="CHEBI:62727"/>
        <dbReference type="ChEBI" id="CHEBI:71302"/>
        <dbReference type="ChEBI" id="CHEBI:456215"/>
        <dbReference type="EC" id="2.10.1.1"/>
    </reaction>
</comment>
<sequence>MRTVVEHRRAALALVAPLPSERVPLDAAEGRVLAGDVRADAALPRWDNSAMDGYAVRAEDVAGAPDGPVVLRVLADLPAGSDAEPDVVPGTAARIMTGAPLPPGADSIVPVEATDGGTDTVRIDVPPRRGAHVRRAGEDVGAGDLVLPAGTLLGAPQIAAAASVGAGDLLVHRAPRVAVLSTGSELVPPGQPLRRGQIPDSNSFGLAAAVRAAGGRALRVGAVPDDVDVLRRVLTDWDGAAPDDRPDLVLTSGGVSMGAFDVVKELLADHAGMEFVSVAMQPGKPQGLGRLPGGTPVVAVPGNPVSALVSFHVFVVPLLRRLRGLADPDPDAERETAVVADGWRTPPAREQYMPVTLTRGVHGAAGGAGLVARRAVPGGSGSHLVAGLARAHGLAVVAADVEEVRPADVLPVLRLGRG</sequence>
<evidence type="ECO:0000256" key="1">
    <source>
        <dbReference type="ARBA" id="ARBA00001946"/>
    </source>
</evidence>
<dbReference type="RefSeq" id="WP_146898866.1">
    <property type="nucleotide sequence ID" value="NZ_BAAARM010000001.1"/>
</dbReference>
<reference evidence="13 14" key="1">
    <citation type="submission" date="2019-07" db="EMBL/GenBank/DDBJ databases">
        <title>Whole genome shotgun sequence of Cellulomonas aerilata NBRC 106308.</title>
        <authorList>
            <person name="Hosoyama A."/>
            <person name="Uohara A."/>
            <person name="Ohji S."/>
            <person name="Ichikawa N."/>
        </authorList>
    </citation>
    <scope>NUCLEOTIDE SEQUENCE [LARGE SCALE GENOMIC DNA]</scope>
    <source>
        <strain evidence="13 14">NBRC 106308</strain>
    </source>
</reference>
<dbReference type="GO" id="GO:0006777">
    <property type="term" value="P:Mo-molybdopterin cofactor biosynthetic process"/>
    <property type="evidence" value="ECO:0007669"/>
    <property type="project" value="UniProtKB-UniRule"/>
</dbReference>
<keyword evidence="6 11" id="KW-0808">Transferase</keyword>
<dbReference type="SUPFAM" id="SSF63882">
    <property type="entry name" value="MoeA N-terminal region -like"/>
    <property type="match status" value="1"/>
</dbReference>
<evidence type="ECO:0000313" key="13">
    <source>
        <dbReference type="EMBL" id="GEO32566.1"/>
    </source>
</evidence>
<dbReference type="GO" id="GO:0061599">
    <property type="term" value="F:molybdopterin molybdotransferase activity"/>
    <property type="evidence" value="ECO:0007669"/>
    <property type="project" value="UniProtKB-UniRule"/>
</dbReference>
<dbReference type="Gene3D" id="2.170.190.11">
    <property type="entry name" value="Molybdopterin biosynthesis moea protein, domain 3"/>
    <property type="match status" value="1"/>
</dbReference>
<dbReference type="InterPro" id="IPR036688">
    <property type="entry name" value="MoeA_C_domain_IV_sf"/>
</dbReference>
<feature type="domain" description="MoaB/Mog" evidence="12">
    <location>
        <begin position="178"/>
        <end position="321"/>
    </location>
</feature>
<evidence type="ECO:0000256" key="8">
    <source>
        <dbReference type="ARBA" id="ARBA00022842"/>
    </source>
</evidence>
<dbReference type="Pfam" id="PF03454">
    <property type="entry name" value="MoeA_C"/>
    <property type="match status" value="1"/>
</dbReference>
<dbReference type="PANTHER" id="PTHR10192:SF5">
    <property type="entry name" value="GEPHYRIN"/>
    <property type="match status" value="1"/>
</dbReference>
<dbReference type="SMART" id="SM00852">
    <property type="entry name" value="MoCF_biosynth"/>
    <property type="match status" value="1"/>
</dbReference>
<dbReference type="GO" id="GO:0046872">
    <property type="term" value="F:metal ion binding"/>
    <property type="evidence" value="ECO:0007669"/>
    <property type="project" value="UniProtKB-UniRule"/>
</dbReference>
<dbReference type="CDD" id="cd00887">
    <property type="entry name" value="MoeA"/>
    <property type="match status" value="1"/>
</dbReference>
<evidence type="ECO:0000256" key="2">
    <source>
        <dbReference type="ARBA" id="ARBA00002901"/>
    </source>
</evidence>
<evidence type="ECO:0000259" key="12">
    <source>
        <dbReference type="SMART" id="SM00852"/>
    </source>
</evidence>
<evidence type="ECO:0000256" key="10">
    <source>
        <dbReference type="ARBA" id="ARBA00047317"/>
    </source>
</evidence>
<evidence type="ECO:0000256" key="5">
    <source>
        <dbReference type="ARBA" id="ARBA00022505"/>
    </source>
</evidence>
<keyword evidence="14" id="KW-1185">Reference proteome</keyword>
<evidence type="ECO:0000256" key="6">
    <source>
        <dbReference type="ARBA" id="ARBA00022679"/>
    </source>
</evidence>
<dbReference type="SUPFAM" id="SSF53218">
    <property type="entry name" value="Molybdenum cofactor biosynthesis proteins"/>
    <property type="match status" value="1"/>
</dbReference>
<dbReference type="InterPro" id="IPR001453">
    <property type="entry name" value="MoaB/Mog_dom"/>
</dbReference>
<evidence type="ECO:0000313" key="14">
    <source>
        <dbReference type="Proteomes" id="UP000321181"/>
    </source>
</evidence>
<dbReference type="Gene3D" id="3.40.980.10">
    <property type="entry name" value="MoaB/Mog-like domain"/>
    <property type="match status" value="1"/>
</dbReference>
<dbReference type="NCBIfam" id="NF045515">
    <property type="entry name" value="Glp_gephyrin"/>
    <property type="match status" value="1"/>
</dbReference>
<dbReference type="InterPro" id="IPR005111">
    <property type="entry name" value="MoeA_C_domain_IV"/>
</dbReference>
<dbReference type="UniPathway" id="UPA00344"/>
<comment type="pathway">
    <text evidence="3 11">Cofactor biosynthesis; molybdopterin biosynthesis.</text>
</comment>
<dbReference type="Proteomes" id="UP000321181">
    <property type="component" value="Unassembled WGS sequence"/>
</dbReference>
<dbReference type="Gene3D" id="3.90.105.10">
    <property type="entry name" value="Molybdopterin biosynthesis moea protein, domain 2"/>
    <property type="match status" value="1"/>
</dbReference>
<dbReference type="InterPro" id="IPR038987">
    <property type="entry name" value="MoeA-like"/>
</dbReference>
<dbReference type="EC" id="2.10.1.1" evidence="11"/>
<dbReference type="InterPro" id="IPR005110">
    <property type="entry name" value="MoeA_linker/N"/>
</dbReference>
<comment type="caution">
    <text evidence="13">The sequence shown here is derived from an EMBL/GenBank/DDBJ whole genome shotgun (WGS) entry which is preliminary data.</text>
</comment>
<dbReference type="PANTHER" id="PTHR10192">
    <property type="entry name" value="MOLYBDOPTERIN BIOSYNTHESIS PROTEIN"/>
    <property type="match status" value="1"/>
</dbReference>
<keyword evidence="7 11" id="KW-0479">Metal-binding</keyword>
<gene>
    <name evidence="13" type="ORF">CAE01nite_02910</name>
</gene>
<evidence type="ECO:0000256" key="3">
    <source>
        <dbReference type="ARBA" id="ARBA00005046"/>
    </source>
</evidence>
<dbReference type="InterPro" id="IPR036425">
    <property type="entry name" value="MoaB/Mog-like_dom_sf"/>
</dbReference>
<dbReference type="OrthoDB" id="9804758at2"/>
<comment type="similarity">
    <text evidence="4 11">Belongs to the MoeA family.</text>
</comment>
<dbReference type="Gene3D" id="2.40.340.10">
    <property type="entry name" value="MoeA, C-terminal, domain IV"/>
    <property type="match status" value="1"/>
</dbReference>
<dbReference type="Pfam" id="PF00994">
    <property type="entry name" value="MoCF_biosynth"/>
    <property type="match status" value="1"/>
</dbReference>
<evidence type="ECO:0000256" key="4">
    <source>
        <dbReference type="ARBA" id="ARBA00010763"/>
    </source>
</evidence>
<dbReference type="GO" id="GO:0005829">
    <property type="term" value="C:cytosol"/>
    <property type="evidence" value="ECO:0007669"/>
    <property type="project" value="TreeGrafter"/>
</dbReference>
<dbReference type="NCBIfam" id="TIGR00177">
    <property type="entry name" value="molyb_syn"/>
    <property type="match status" value="1"/>
</dbReference>
<dbReference type="EMBL" id="BJYY01000001">
    <property type="protein sequence ID" value="GEO32566.1"/>
    <property type="molecule type" value="Genomic_DNA"/>
</dbReference>
<dbReference type="AlphaFoldDB" id="A0A512D7W1"/>
<keyword evidence="8 11" id="KW-0460">Magnesium</keyword>
<organism evidence="13 14">
    <name type="scientific">Cellulomonas aerilata</name>
    <dbReference type="NCBI Taxonomy" id="515326"/>
    <lineage>
        <taxon>Bacteria</taxon>
        <taxon>Bacillati</taxon>
        <taxon>Actinomycetota</taxon>
        <taxon>Actinomycetes</taxon>
        <taxon>Micrococcales</taxon>
        <taxon>Cellulomonadaceae</taxon>
        <taxon>Cellulomonas</taxon>
    </lineage>
</organism>
<proteinExistence type="inferred from homology"/>
<evidence type="ECO:0000256" key="11">
    <source>
        <dbReference type="RuleBase" id="RU365090"/>
    </source>
</evidence>
<dbReference type="FunFam" id="3.40.980.10:FF:000004">
    <property type="entry name" value="Molybdopterin molybdenumtransferase"/>
    <property type="match status" value="1"/>
</dbReference>
<comment type="function">
    <text evidence="2 11">Catalyzes the insertion of molybdate into adenylated molybdopterin with the concomitant release of AMP.</text>
</comment>
<keyword evidence="5 11" id="KW-0500">Molybdenum</keyword>
<dbReference type="SUPFAM" id="SSF63867">
    <property type="entry name" value="MoeA C-terminal domain-like"/>
    <property type="match status" value="1"/>
</dbReference>
<dbReference type="Pfam" id="PF03453">
    <property type="entry name" value="MoeA_N"/>
    <property type="match status" value="1"/>
</dbReference>
<name>A0A512D7W1_9CELL</name>